<keyword evidence="1" id="KW-0813">Transport</keyword>
<dbReference type="STRING" id="53341.SAMN05421579_11567"/>
<dbReference type="InterPro" id="IPR027417">
    <property type="entry name" value="P-loop_NTPase"/>
</dbReference>
<name>A0A1I5B496_9GAMM</name>
<dbReference type="EMBL" id="FOVO01000015">
    <property type="protein sequence ID" value="SFN69536.1"/>
    <property type="molecule type" value="Genomic_DNA"/>
</dbReference>
<keyword evidence="6" id="KW-0472">Membrane</keyword>
<evidence type="ECO:0000256" key="6">
    <source>
        <dbReference type="ARBA" id="ARBA00023136"/>
    </source>
</evidence>
<reference evidence="9" key="1">
    <citation type="submission" date="2016-10" db="EMBL/GenBank/DDBJ databases">
        <authorList>
            <person name="Varghese N."/>
            <person name="Submissions S."/>
        </authorList>
    </citation>
    <scope>NUCLEOTIDE SEQUENCE [LARGE SCALE GENOMIC DNA]</scope>
    <source>
        <strain evidence="9">DSM 16522</strain>
    </source>
</reference>
<protein>
    <submittedName>
        <fullName evidence="8">Ribose transport system ATP-binding protein</fullName>
    </submittedName>
</protein>
<dbReference type="GO" id="GO:0016887">
    <property type="term" value="F:ATP hydrolysis activity"/>
    <property type="evidence" value="ECO:0007669"/>
    <property type="project" value="InterPro"/>
</dbReference>
<evidence type="ECO:0000256" key="2">
    <source>
        <dbReference type="ARBA" id="ARBA00022475"/>
    </source>
</evidence>
<dbReference type="SUPFAM" id="SSF52540">
    <property type="entry name" value="P-loop containing nucleoside triphosphate hydrolases"/>
    <property type="match status" value="1"/>
</dbReference>
<evidence type="ECO:0000256" key="3">
    <source>
        <dbReference type="ARBA" id="ARBA00022741"/>
    </source>
</evidence>
<keyword evidence="2" id="KW-1003">Cell membrane</keyword>
<keyword evidence="4 8" id="KW-0067">ATP-binding</keyword>
<keyword evidence="9" id="KW-1185">Reference proteome</keyword>
<organism evidence="8 9">
    <name type="scientific">Xenorhabdus japonica</name>
    <dbReference type="NCBI Taxonomy" id="53341"/>
    <lineage>
        <taxon>Bacteria</taxon>
        <taxon>Pseudomonadati</taxon>
        <taxon>Pseudomonadota</taxon>
        <taxon>Gammaproteobacteria</taxon>
        <taxon>Enterobacterales</taxon>
        <taxon>Morganellaceae</taxon>
        <taxon>Xenorhabdus</taxon>
    </lineage>
</organism>
<evidence type="ECO:0000313" key="8">
    <source>
        <dbReference type="EMBL" id="SFN69536.1"/>
    </source>
</evidence>
<dbReference type="GO" id="GO:0005524">
    <property type="term" value="F:ATP binding"/>
    <property type="evidence" value="ECO:0007669"/>
    <property type="project" value="UniProtKB-KW"/>
</dbReference>
<dbReference type="PANTHER" id="PTHR43790:SF3">
    <property type="entry name" value="D-ALLOSE IMPORT ATP-BINDING PROTEIN ALSA-RELATED"/>
    <property type="match status" value="1"/>
</dbReference>
<dbReference type="PANTHER" id="PTHR43790">
    <property type="entry name" value="CARBOHYDRATE TRANSPORT ATP-BINDING PROTEIN MG119-RELATED"/>
    <property type="match status" value="1"/>
</dbReference>
<evidence type="ECO:0000259" key="7">
    <source>
        <dbReference type="Pfam" id="PF00005"/>
    </source>
</evidence>
<keyword evidence="5" id="KW-1278">Translocase</keyword>
<accession>A0A1I5B496</accession>
<dbReference type="InterPro" id="IPR050107">
    <property type="entry name" value="ABC_carbohydrate_import_ATPase"/>
</dbReference>
<dbReference type="AlphaFoldDB" id="A0A1I5B496"/>
<dbReference type="InterPro" id="IPR003439">
    <property type="entry name" value="ABC_transporter-like_ATP-bd"/>
</dbReference>
<dbReference type="Pfam" id="PF00005">
    <property type="entry name" value="ABC_tran"/>
    <property type="match status" value="1"/>
</dbReference>
<evidence type="ECO:0000256" key="4">
    <source>
        <dbReference type="ARBA" id="ARBA00022840"/>
    </source>
</evidence>
<keyword evidence="3" id="KW-0547">Nucleotide-binding</keyword>
<evidence type="ECO:0000256" key="1">
    <source>
        <dbReference type="ARBA" id="ARBA00022448"/>
    </source>
</evidence>
<evidence type="ECO:0000313" key="9">
    <source>
        <dbReference type="Proteomes" id="UP000199011"/>
    </source>
</evidence>
<dbReference type="Gene3D" id="3.40.50.300">
    <property type="entry name" value="P-loop containing nucleotide triphosphate hydrolases"/>
    <property type="match status" value="1"/>
</dbReference>
<dbReference type="Proteomes" id="UP000199011">
    <property type="component" value="Unassembled WGS sequence"/>
</dbReference>
<sequence>MEPLLEFKGIDKTFPGVKALSGATLRVYPGKVMALVGENGAGKSTMMKILTGIYTKDAGSIRYLGQ</sequence>
<evidence type="ECO:0000256" key="5">
    <source>
        <dbReference type="ARBA" id="ARBA00022967"/>
    </source>
</evidence>
<feature type="domain" description="ABC transporter" evidence="7">
    <location>
        <begin position="21"/>
        <end position="65"/>
    </location>
</feature>
<gene>
    <name evidence="8" type="ORF">SAMN05421579_11567</name>
</gene>
<proteinExistence type="predicted"/>